<evidence type="ECO:0000313" key="2">
    <source>
        <dbReference type="Proteomes" id="UP000027142"/>
    </source>
</evidence>
<keyword evidence="2" id="KW-1185">Reference proteome</keyword>
<name>A0A060LWL2_9BACI</name>
<dbReference type="STRING" id="1246626.BleG1_1592"/>
<proteinExistence type="predicted"/>
<dbReference type="HOGENOM" id="CLU_3040455_0_0_9"/>
<dbReference type="Proteomes" id="UP000027142">
    <property type="component" value="Chromosome"/>
</dbReference>
<evidence type="ECO:0000313" key="1">
    <source>
        <dbReference type="EMBL" id="AIC94170.1"/>
    </source>
</evidence>
<dbReference type="RefSeq" id="WP_158318516.1">
    <property type="nucleotide sequence ID" value="NZ_CP003923.1"/>
</dbReference>
<protein>
    <submittedName>
        <fullName evidence="1">Uncharacterized protein</fullName>
    </submittedName>
</protein>
<dbReference type="EMBL" id="CP003923">
    <property type="protein sequence ID" value="AIC94170.1"/>
    <property type="molecule type" value="Genomic_DNA"/>
</dbReference>
<accession>A0A060LWL2</accession>
<organism evidence="1 2">
    <name type="scientific">Shouchella lehensis G1</name>
    <dbReference type="NCBI Taxonomy" id="1246626"/>
    <lineage>
        <taxon>Bacteria</taxon>
        <taxon>Bacillati</taxon>
        <taxon>Bacillota</taxon>
        <taxon>Bacilli</taxon>
        <taxon>Bacillales</taxon>
        <taxon>Bacillaceae</taxon>
        <taxon>Shouchella</taxon>
    </lineage>
</organism>
<reference evidence="1 2" key="1">
    <citation type="journal article" date="2014" name="Gene">
        <title>A comparative genomic analysis of the alkalitolerant soil bacterium Bacillus lehensis G1.</title>
        <authorList>
            <person name="Noor Y.M."/>
            <person name="Samsulrizal N.H."/>
            <person name="Jema'on N.A."/>
            <person name="Low K.O."/>
            <person name="Ramli A.N."/>
            <person name="Alias N.I."/>
            <person name="Damis S.I."/>
            <person name="Fuzi S.F."/>
            <person name="Isa M.N."/>
            <person name="Murad A.M."/>
            <person name="Raih M.F."/>
            <person name="Bakar F.D."/>
            <person name="Najimudin N."/>
            <person name="Mahadi N.M."/>
            <person name="Illias R.M."/>
        </authorList>
    </citation>
    <scope>NUCLEOTIDE SEQUENCE [LARGE SCALE GENOMIC DNA]</scope>
    <source>
        <strain evidence="1 2">G1</strain>
    </source>
</reference>
<gene>
    <name evidence="1" type="ORF">BleG1_1592</name>
</gene>
<dbReference type="AlphaFoldDB" id="A0A060LWL2"/>
<dbReference type="KEGG" id="ble:BleG1_1592"/>
<dbReference type="PATRIC" id="fig|1246626.3.peg.1580"/>
<sequence length="54" mass="6485">MKKHIQSKQVYLSGSKNDVLLELKKAALHYTFVHEWIRLEHGYRHIKKGVKRIK</sequence>